<dbReference type="AlphaFoldDB" id="A0A0B2P344"/>
<dbReference type="PROSITE" id="PS51471">
    <property type="entry name" value="FE2OG_OXY"/>
    <property type="match status" value="1"/>
</dbReference>
<comment type="similarity">
    <text evidence="1">Belongs to the iron/ascorbate-dependent oxidoreductase family.</text>
</comment>
<dbReference type="InterPro" id="IPR016181">
    <property type="entry name" value="Acyl_CoA_acyltransferase"/>
</dbReference>
<dbReference type="SUPFAM" id="SSF55729">
    <property type="entry name" value="Acyl-CoA N-acyltransferases (Nat)"/>
    <property type="match status" value="1"/>
</dbReference>
<dbReference type="PANTHER" id="PTHR46309:SF12">
    <property type="entry name" value="GB|AAC80581.1"/>
    <property type="match status" value="1"/>
</dbReference>
<dbReference type="GO" id="GO:0003714">
    <property type="term" value="F:transcription corepressor activity"/>
    <property type="evidence" value="ECO:0007669"/>
    <property type="project" value="InterPro"/>
</dbReference>
<proteinExistence type="inferred from homology"/>
<dbReference type="GO" id="GO:0006357">
    <property type="term" value="P:regulation of transcription by RNA polymerase II"/>
    <property type="evidence" value="ECO:0007669"/>
    <property type="project" value="TreeGrafter"/>
</dbReference>
<dbReference type="GO" id="GO:0005634">
    <property type="term" value="C:nucleus"/>
    <property type="evidence" value="ECO:0007669"/>
    <property type="project" value="TreeGrafter"/>
</dbReference>
<evidence type="ECO:0000256" key="1">
    <source>
        <dbReference type="RuleBase" id="RU003682"/>
    </source>
</evidence>
<keyword evidence="3" id="KW-0223">Dioxygenase</keyword>
<gene>
    <name evidence="3" type="ORF">glysoja_028281</name>
</gene>
<keyword evidence="1" id="KW-0479">Metal-binding</keyword>
<name>A0A0B2P344_GLYSO</name>
<dbReference type="Pfam" id="PF03171">
    <property type="entry name" value="2OG-FeII_Oxy"/>
    <property type="match status" value="1"/>
</dbReference>
<dbReference type="PANTHER" id="PTHR46309">
    <property type="entry name" value="PHD FINGER PROTEIN 12"/>
    <property type="match status" value="1"/>
</dbReference>
<dbReference type="EMBL" id="KN670433">
    <property type="protein sequence ID" value="KHN02078.1"/>
    <property type="molecule type" value="Genomic_DNA"/>
</dbReference>
<dbReference type="InterPro" id="IPR056511">
    <property type="entry name" value="IDM1_C"/>
</dbReference>
<keyword evidence="1" id="KW-0560">Oxidoreductase</keyword>
<sequence length="378" mass="42447">MANNLDLNLKPSKPYLAENTGMVRVYRYPNCSDANVGWGMEAHTDSSVLSILNQDDEVSGLQVLKDDQWLTVKPISNTLIVNLGDMMQAISDDRYKSVTHRVSINKHKERISICYFVFPGEDVVIESSKYKPFTYNEFRAQVQQDIKALGYKLANPSADLALSGVGLFAFLIQEIGSELNRLNFQGFYTVLLERNEELISVTAVRVYGKKVTEVPPVGTRLEYRPHGMCHILMKKLEKKLTQLGVEGLILPAVPSVLETWTRSFGIAKMTNLERSQFLDYTFLDFQSAIMCQKLLPSNQSPDPVLLMESRAKCDVSSRSCCANFSKNDHQVIGAIDPVTIVEQPSLGDQQCQNGTTSSECSIDKKVDRNNDLYKCVYT</sequence>
<dbReference type="InterPro" id="IPR005123">
    <property type="entry name" value="Oxoglu/Fe-dep_dioxygenase_dom"/>
</dbReference>
<evidence type="ECO:0000259" key="2">
    <source>
        <dbReference type="PROSITE" id="PS51471"/>
    </source>
</evidence>
<protein>
    <submittedName>
        <fullName evidence="3">Gibberellin 2-beta-dioxygenase 8</fullName>
    </submittedName>
</protein>
<organism evidence="3">
    <name type="scientific">Glycine soja</name>
    <name type="common">Wild soybean</name>
    <dbReference type="NCBI Taxonomy" id="3848"/>
    <lineage>
        <taxon>Eukaryota</taxon>
        <taxon>Viridiplantae</taxon>
        <taxon>Streptophyta</taxon>
        <taxon>Embryophyta</taxon>
        <taxon>Tracheophyta</taxon>
        <taxon>Spermatophyta</taxon>
        <taxon>Magnoliopsida</taxon>
        <taxon>eudicotyledons</taxon>
        <taxon>Gunneridae</taxon>
        <taxon>Pentapetalae</taxon>
        <taxon>rosids</taxon>
        <taxon>fabids</taxon>
        <taxon>Fabales</taxon>
        <taxon>Fabaceae</taxon>
        <taxon>Papilionoideae</taxon>
        <taxon>50 kb inversion clade</taxon>
        <taxon>NPAAA clade</taxon>
        <taxon>indigoferoid/millettioid clade</taxon>
        <taxon>Phaseoleae</taxon>
        <taxon>Glycine</taxon>
        <taxon>Glycine subgen. Soja</taxon>
    </lineage>
</organism>
<dbReference type="InterPro" id="IPR027443">
    <property type="entry name" value="IPNS-like_sf"/>
</dbReference>
<dbReference type="SUPFAM" id="SSF51197">
    <property type="entry name" value="Clavaminate synthase-like"/>
    <property type="match status" value="1"/>
</dbReference>
<reference evidence="3" key="1">
    <citation type="submission" date="2014-07" db="EMBL/GenBank/DDBJ databases">
        <title>Identification of a novel salt tolerance gene in wild soybean by whole-genome sequencing.</title>
        <authorList>
            <person name="Lam H.-M."/>
            <person name="Qi X."/>
            <person name="Li M.-W."/>
            <person name="Liu X."/>
            <person name="Xie M."/>
            <person name="Ni M."/>
            <person name="Xu X."/>
        </authorList>
    </citation>
    <scope>NUCLEOTIDE SEQUENCE [LARGE SCALE GENOMIC DNA]</scope>
    <source>
        <tissue evidence="3">Root</tissue>
    </source>
</reference>
<dbReference type="Proteomes" id="UP000053555">
    <property type="component" value="Unassembled WGS sequence"/>
</dbReference>
<dbReference type="InterPro" id="IPR042163">
    <property type="entry name" value="PHF12"/>
</dbReference>
<dbReference type="Gene3D" id="2.60.120.330">
    <property type="entry name" value="B-lactam Antibiotic, Isopenicillin N Synthase, Chain"/>
    <property type="match status" value="1"/>
</dbReference>
<feature type="domain" description="Fe2OG dioxygenase" evidence="2">
    <location>
        <begin position="19"/>
        <end position="119"/>
    </location>
</feature>
<dbReference type="GO" id="GO:0051213">
    <property type="term" value="F:dioxygenase activity"/>
    <property type="evidence" value="ECO:0007669"/>
    <property type="project" value="UniProtKB-KW"/>
</dbReference>
<dbReference type="Pfam" id="PF23209">
    <property type="entry name" value="IDM1_C"/>
    <property type="match status" value="1"/>
</dbReference>
<dbReference type="InterPro" id="IPR044861">
    <property type="entry name" value="IPNS-like_FE2OG_OXY"/>
</dbReference>
<keyword evidence="1" id="KW-0408">Iron</keyword>
<evidence type="ECO:0000313" key="3">
    <source>
        <dbReference type="EMBL" id="KHN02078.1"/>
    </source>
</evidence>
<dbReference type="GO" id="GO:0046872">
    <property type="term" value="F:metal ion binding"/>
    <property type="evidence" value="ECO:0007669"/>
    <property type="project" value="UniProtKB-KW"/>
</dbReference>
<accession>A0A0B2P344</accession>